<organism evidence="2 3">
    <name type="scientific">Zingiber officinale</name>
    <name type="common">Ginger</name>
    <name type="synonym">Amomum zingiber</name>
    <dbReference type="NCBI Taxonomy" id="94328"/>
    <lineage>
        <taxon>Eukaryota</taxon>
        <taxon>Viridiplantae</taxon>
        <taxon>Streptophyta</taxon>
        <taxon>Embryophyta</taxon>
        <taxon>Tracheophyta</taxon>
        <taxon>Spermatophyta</taxon>
        <taxon>Magnoliopsida</taxon>
        <taxon>Liliopsida</taxon>
        <taxon>Zingiberales</taxon>
        <taxon>Zingiberaceae</taxon>
        <taxon>Zingiber</taxon>
    </lineage>
</organism>
<feature type="region of interest" description="Disordered" evidence="1">
    <location>
        <begin position="160"/>
        <end position="180"/>
    </location>
</feature>
<gene>
    <name evidence="2" type="ORF">ZIOFF_025442</name>
</gene>
<comment type="caution">
    <text evidence="2">The sequence shown here is derived from an EMBL/GenBank/DDBJ whole genome shotgun (WGS) entry which is preliminary data.</text>
</comment>
<accession>A0A8J5GV10</accession>
<keyword evidence="3" id="KW-1185">Reference proteome</keyword>
<dbReference type="PANTHER" id="PTHR33108">
    <property type="entry name" value="OS01G0745000 PROTEIN"/>
    <property type="match status" value="1"/>
</dbReference>
<protein>
    <recommendedName>
        <fullName evidence="4">DUF1677 family protein</fullName>
    </recommendedName>
</protein>
<dbReference type="Proteomes" id="UP000734854">
    <property type="component" value="Unassembled WGS sequence"/>
</dbReference>
<dbReference type="EMBL" id="JACMSC010000007">
    <property type="protein sequence ID" value="KAG6515063.1"/>
    <property type="molecule type" value="Genomic_DNA"/>
</dbReference>
<evidence type="ECO:0008006" key="4">
    <source>
        <dbReference type="Google" id="ProtNLM"/>
    </source>
</evidence>
<proteinExistence type="predicted"/>
<evidence type="ECO:0000313" key="2">
    <source>
        <dbReference type="EMBL" id="KAG6515063.1"/>
    </source>
</evidence>
<evidence type="ECO:0000313" key="3">
    <source>
        <dbReference type="Proteomes" id="UP000734854"/>
    </source>
</evidence>
<dbReference type="Pfam" id="PF07911">
    <property type="entry name" value="DUF1677"/>
    <property type="match status" value="1"/>
</dbReference>
<dbReference type="InterPro" id="IPR012876">
    <property type="entry name" value="DUF1677_pln"/>
</dbReference>
<evidence type="ECO:0000256" key="1">
    <source>
        <dbReference type="SAM" id="MobiDB-lite"/>
    </source>
</evidence>
<dbReference type="PANTHER" id="PTHR33108:SF32">
    <property type="entry name" value="DUF1677 FAMILY PROTEIN (DUF1677)"/>
    <property type="match status" value="1"/>
</dbReference>
<reference evidence="2 3" key="1">
    <citation type="submission" date="2020-08" db="EMBL/GenBank/DDBJ databases">
        <title>Plant Genome Project.</title>
        <authorList>
            <person name="Zhang R.-G."/>
        </authorList>
    </citation>
    <scope>NUCLEOTIDE SEQUENCE [LARGE SCALE GENOMIC DNA]</scope>
    <source>
        <tissue evidence="2">Rhizome</tissue>
    </source>
</reference>
<name>A0A8J5GV10_ZINOF</name>
<sequence>MSLAGAEEKTVAFQFVVVVIVEEKEELIGGERSFFFWILGVRSSAMSTKVQSGEAVVIAAGDSKPEIVWTACACCGLTEECTPAYAARIRERFDGQWVCGLCGEAVMDEIRRSGRRTSTAEALRRHRAFCQSFRTAAPPPIDTAEHLIAAMRQLLRRSLDSPRAVRSTPNSPLRPAVAGTSAVASEEARLSLGRR</sequence>
<dbReference type="AlphaFoldDB" id="A0A8J5GV10"/>